<gene>
    <name evidence="4" type="ORF">GCM10022223_05490</name>
</gene>
<dbReference type="Gene3D" id="1.10.10.10">
    <property type="entry name" value="Winged helix-like DNA-binding domain superfamily/Winged helix DNA-binding domain"/>
    <property type="match status" value="1"/>
</dbReference>
<evidence type="ECO:0000259" key="3">
    <source>
        <dbReference type="PROSITE" id="PS50921"/>
    </source>
</evidence>
<dbReference type="InterPro" id="IPR003018">
    <property type="entry name" value="GAF"/>
</dbReference>
<dbReference type="EMBL" id="BAAAZO010000001">
    <property type="protein sequence ID" value="GAA3593485.1"/>
    <property type="molecule type" value="Genomic_DNA"/>
</dbReference>
<dbReference type="Gene3D" id="3.30.450.40">
    <property type="match status" value="1"/>
</dbReference>
<dbReference type="Proteomes" id="UP001501074">
    <property type="component" value="Unassembled WGS sequence"/>
</dbReference>
<accession>A0ABP6Z161</accession>
<evidence type="ECO:0000256" key="2">
    <source>
        <dbReference type="ARBA" id="ARBA00023163"/>
    </source>
</evidence>
<proteinExistence type="predicted"/>
<dbReference type="SMART" id="SM00065">
    <property type="entry name" value="GAF"/>
    <property type="match status" value="1"/>
</dbReference>
<dbReference type="Pfam" id="PF03861">
    <property type="entry name" value="ANTAR"/>
    <property type="match status" value="1"/>
</dbReference>
<dbReference type="InterPro" id="IPR029016">
    <property type="entry name" value="GAF-like_dom_sf"/>
</dbReference>
<evidence type="ECO:0000313" key="4">
    <source>
        <dbReference type="EMBL" id="GAA3593485.1"/>
    </source>
</evidence>
<evidence type="ECO:0000313" key="5">
    <source>
        <dbReference type="Proteomes" id="UP001501074"/>
    </source>
</evidence>
<sequence length="254" mass="27149">MSIGEETVDENESRTRRIQDDRMIGAAVGITMTRYGMSYADASVLLENLAARHRRSVLDLARTITTSRWPTAESFDWARDGSPVGRLEHTADESAAGRLLDLLIETPDLNDLLGAAADLAVESLPGCDYASITVIRDGAPATVASSDERAAKIDELQYNHGQGPCLQAARTDQVVQVPDLSSTTWDLPWKDAAAAIGIHSALALPIASDADIAAALNLFSTRPGAWPASTQAMGEELALYIGSAITLAYRRNLA</sequence>
<name>A0ABP6Z161_9ACTN</name>
<dbReference type="SMART" id="SM01012">
    <property type="entry name" value="ANTAR"/>
    <property type="match status" value="1"/>
</dbReference>
<feature type="domain" description="ANTAR" evidence="3">
    <location>
        <begin position="4"/>
        <end position="65"/>
    </location>
</feature>
<dbReference type="InterPro" id="IPR036388">
    <property type="entry name" value="WH-like_DNA-bd_sf"/>
</dbReference>
<organism evidence="4 5">
    <name type="scientific">Kineosporia mesophila</name>
    <dbReference type="NCBI Taxonomy" id="566012"/>
    <lineage>
        <taxon>Bacteria</taxon>
        <taxon>Bacillati</taxon>
        <taxon>Actinomycetota</taxon>
        <taxon>Actinomycetes</taxon>
        <taxon>Kineosporiales</taxon>
        <taxon>Kineosporiaceae</taxon>
        <taxon>Kineosporia</taxon>
    </lineage>
</organism>
<keyword evidence="1" id="KW-0805">Transcription regulation</keyword>
<dbReference type="Pfam" id="PF13185">
    <property type="entry name" value="GAF_2"/>
    <property type="match status" value="1"/>
</dbReference>
<dbReference type="InterPro" id="IPR005561">
    <property type="entry name" value="ANTAR"/>
</dbReference>
<dbReference type="PROSITE" id="PS50921">
    <property type="entry name" value="ANTAR"/>
    <property type="match status" value="1"/>
</dbReference>
<evidence type="ECO:0000256" key="1">
    <source>
        <dbReference type="ARBA" id="ARBA00023015"/>
    </source>
</evidence>
<protein>
    <recommendedName>
        <fullName evidence="3">ANTAR domain-containing protein</fullName>
    </recommendedName>
</protein>
<reference evidence="5" key="1">
    <citation type="journal article" date="2019" name="Int. J. Syst. Evol. Microbiol.">
        <title>The Global Catalogue of Microorganisms (GCM) 10K type strain sequencing project: providing services to taxonomists for standard genome sequencing and annotation.</title>
        <authorList>
            <consortium name="The Broad Institute Genomics Platform"/>
            <consortium name="The Broad Institute Genome Sequencing Center for Infectious Disease"/>
            <person name="Wu L."/>
            <person name="Ma J."/>
        </authorList>
    </citation>
    <scope>NUCLEOTIDE SEQUENCE [LARGE SCALE GENOMIC DNA]</scope>
    <source>
        <strain evidence="5">JCM 16902</strain>
    </source>
</reference>
<dbReference type="RefSeq" id="WP_231489447.1">
    <property type="nucleotide sequence ID" value="NZ_BAAAZO010000001.1"/>
</dbReference>
<dbReference type="SUPFAM" id="SSF55781">
    <property type="entry name" value="GAF domain-like"/>
    <property type="match status" value="1"/>
</dbReference>
<keyword evidence="5" id="KW-1185">Reference proteome</keyword>
<comment type="caution">
    <text evidence="4">The sequence shown here is derived from an EMBL/GenBank/DDBJ whole genome shotgun (WGS) entry which is preliminary data.</text>
</comment>
<keyword evidence="2" id="KW-0804">Transcription</keyword>